<reference evidence="1 2" key="1">
    <citation type="journal article" date="2023" name="Life. Sci Alliance">
        <title>Evolutionary insights into 3D genome organization and epigenetic landscape of Vigna mungo.</title>
        <authorList>
            <person name="Junaid A."/>
            <person name="Singh B."/>
            <person name="Bhatia S."/>
        </authorList>
    </citation>
    <scope>NUCLEOTIDE SEQUENCE [LARGE SCALE GENOMIC DNA]</scope>
    <source>
        <strain evidence="1">Urdbean</strain>
    </source>
</reference>
<organism evidence="1 2">
    <name type="scientific">Vigna mungo</name>
    <name type="common">Black gram</name>
    <name type="synonym">Phaseolus mungo</name>
    <dbReference type="NCBI Taxonomy" id="3915"/>
    <lineage>
        <taxon>Eukaryota</taxon>
        <taxon>Viridiplantae</taxon>
        <taxon>Streptophyta</taxon>
        <taxon>Embryophyta</taxon>
        <taxon>Tracheophyta</taxon>
        <taxon>Spermatophyta</taxon>
        <taxon>Magnoliopsida</taxon>
        <taxon>eudicotyledons</taxon>
        <taxon>Gunneridae</taxon>
        <taxon>Pentapetalae</taxon>
        <taxon>rosids</taxon>
        <taxon>fabids</taxon>
        <taxon>Fabales</taxon>
        <taxon>Fabaceae</taxon>
        <taxon>Papilionoideae</taxon>
        <taxon>50 kb inversion clade</taxon>
        <taxon>NPAAA clade</taxon>
        <taxon>indigoferoid/millettioid clade</taxon>
        <taxon>Phaseoleae</taxon>
        <taxon>Vigna</taxon>
    </lineage>
</organism>
<keyword evidence="2" id="KW-1185">Reference proteome</keyword>
<proteinExistence type="predicted"/>
<protein>
    <submittedName>
        <fullName evidence="1">Uncharacterized protein</fullName>
    </submittedName>
</protein>
<gene>
    <name evidence="1" type="ORF">V8G54_012308</name>
</gene>
<sequence length="128" mass="13576">MLASSSLTRVIISVQALVNPEKLASEVHMSLMIFIARFRTLTPVSFILSAIFSKYLKPTSGCEAICLPTSSNAASLTDIAESQNLPSTADCTRLSPNTSGSASTMMLTAFKALALITGEFSLKLARSV</sequence>
<dbReference type="EMBL" id="CP144697">
    <property type="protein sequence ID" value="WVZ14742.1"/>
    <property type="molecule type" value="Genomic_DNA"/>
</dbReference>
<name>A0AAQ3NTA4_VIGMU</name>
<accession>A0AAQ3NTA4</accession>
<dbReference type="Proteomes" id="UP001374535">
    <property type="component" value="Chromosome 4"/>
</dbReference>
<evidence type="ECO:0000313" key="1">
    <source>
        <dbReference type="EMBL" id="WVZ14742.1"/>
    </source>
</evidence>
<evidence type="ECO:0000313" key="2">
    <source>
        <dbReference type="Proteomes" id="UP001374535"/>
    </source>
</evidence>
<dbReference type="AlphaFoldDB" id="A0AAQ3NTA4"/>